<protein>
    <recommendedName>
        <fullName evidence="4">Secreted protein</fullName>
    </recommendedName>
</protein>
<evidence type="ECO:0000313" key="2">
    <source>
        <dbReference type="EMBL" id="KAF8440468.1"/>
    </source>
</evidence>
<organism evidence="2 3">
    <name type="scientific">Boletus edulis BED1</name>
    <dbReference type="NCBI Taxonomy" id="1328754"/>
    <lineage>
        <taxon>Eukaryota</taxon>
        <taxon>Fungi</taxon>
        <taxon>Dikarya</taxon>
        <taxon>Basidiomycota</taxon>
        <taxon>Agaricomycotina</taxon>
        <taxon>Agaricomycetes</taxon>
        <taxon>Agaricomycetidae</taxon>
        <taxon>Boletales</taxon>
        <taxon>Boletineae</taxon>
        <taxon>Boletaceae</taxon>
        <taxon>Boletoideae</taxon>
        <taxon>Boletus</taxon>
    </lineage>
</organism>
<dbReference type="EMBL" id="WHUW01000012">
    <property type="protein sequence ID" value="KAF8440468.1"/>
    <property type="molecule type" value="Genomic_DNA"/>
</dbReference>
<keyword evidence="1" id="KW-0732">Signal</keyword>
<reference evidence="2" key="1">
    <citation type="submission" date="2019-10" db="EMBL/GenBank/DDBJ databases">
        <authorList>
            <consortium name="DOE Joint Genome Institute"/>
            <person name="Kuo A."/>
            <person name="Miyauchi S."/>
            <person name="Kiss E."/>
            <person name="Drula E."/>
            <person name="Kohler A."/>
            <person name="Sanchez-Garcia M."/>
            <person name="Andreopoulos B."/>
            <person name="Barry K.W."/>
            <person name="Bonito G."/>
            <person name="Buee M."/>
            <person name="Carver A."/>
            <person name="Chen C."/>
            <person name="Cichocki N."/>
            <person name="Clum A."/>
            <person name="Culley D."/>
            <person name="Crous P.W."/>
            <person name="Fauchery L."/>
            <person name="Girlanda M."/>
            <person name="Hayes R."/>
            <person name="Keri Z."/>
            <person name="LaButti K."/>
            <person name="Lipzen A."/>
            <person name="Lombard V."/>
            <person name="Magnuson J."/>
            <person name="Maillard F."/>
            <person name="Morin E."/>
            <person name="Murat C."/>
            <person name="Nolan M."/>
            <person name="Ohm R."/>
            <person name="Pangilinan J."/>
            <person name="Pereira M."/>
            <person name="Perotto S."/>
            <person name="Peter M."/>
            <person name="Riley R."/>
            <person name="Sitrit Y."/>
            <person name="Stielow B."/>
            <person name="Szollosi G."/>
            <person name="Zifcakova L."/>
            <person name="Stursova M."/>
            <person name="Spatafora J.W."/>
            <person name="Tedersoo L."/>
            <person name="Vaario L.-M."/>
            <person name="Yamada A."/>
            <person name="Yan M."/>
            <person name="Wang P."/>
            <person name="Xu J."/>
            <person name="Bruns T."/>
            <person name="Baldrian P."/>
            <person name="Vilgalys R."/>
            <person name="Henrissat B."/>
            <person name="Grigoriev I.V."/>
            <person name="Hibbett D."/>
            <person name="Nagy L.G."/>
            <person name="Martin F.M."/>
        </authorList>
    </citation>
    <scope>NUCLEOTIDE SEQUENCE</scope>
    <source>
        <strain evidence="2">BED1</strain>
    </source>
</reference>
<dbReference type="AlphaFoldDB" id="A0AAD4BV55"/>
<keyword evidence="3" id="KW-1185">Reference proteome</keyword>
<reference evidence="2" key="2">
    <citation type="journal article" date="2020" name="Nat. Commun.">
        <title>Large-scale genome sequencing of mycorrhizal fungi provides insights into the early evolution of symbiotic traits.</title>
        <authorList>
            <person name="Miyauchi S."/>
            <person name="Kiss E."/>
            <person name="Kuo A."/>
            <person name="Drula E."/>
            <person name="Kohler A."/>
            <person name="Sanchez-Garcia M."/>
            <person name="Morin E."/>
            <person name="Andreopoulos B."/>
            <person name="Barry K.W."/>
            <person name="Bonito G."/>
            <person name="Buee M."/>
            <person name="Carver A."/>
            <person name="Chen C."/>
            <person name="Cichocki N."/>
            <person name="Clum A."/>
            <person name="Culley D."/>
            <person name="Crous P.W."/>
            <person name="Fauchery L."/>
            <person name="Girlanda M."/>
            <person name="Hayes R.D."/>
            <person name="Keri Z."/>
            <person name="LaButti K."/>
            <person name="Lipzen A."/>
            <person name="Lombard V."/>
            <person name="Magnuson J."/>
            <person name="Maillard F."/>
            <person name="Murat C."/>
            <person name="Nolan M."/>
            <person name="Ohm R.A."/>
            <person name="Pangilinan J."/>
            <person name="Pereira M.F."/>
            <person name="Perotto S."/>
            <person name="Peter M."/>
            <person name="Pfister S."/>
            <person name="Riley R."/>
            <person name="Sitrit Y."/>
            <person name="Stielow J.B."/>
            <person name="Szollosi G."/>
            <person name="Zifcakova L."/>
            <person name="Stursova M."/>
            <person name="Spatafora J.W."/>
            <person name="Tedersoo L."/>
            <person name="Vaario L.M."/>
            <person name="Yamada A."/>
            <person name="Yan M."/>
            <person name="Wang P."/>
            <person name="Xu J."/>
            <person name="Bruns T."/>
            <person name="Baldrian P."/>
            <person name="Vilgalys R."/>
            <person name="Dunand C."/>
            <person name="Henrissat B."/>
            <person name="Grigoriev I.V."/>
            <person name="Hibbett D."/>
            <person name="Nagy L.G."/>
            <person name="Martin F.M."/>
        </authorList>
    </citation>
    <scope>NUCLEOTIDE SEQUENCE</scope>
    <source>
        <strain evidence="2">BED1</strain>
    </source>
</reference>
<name>A0AAD4BV55_BOLED</name>
<evidence type="ECO:0008006" key="4">
    <source>
        <dbReference type="Google" id="ProtNLM"/>
    </source>
</evidence>
<feature type="signal peptide" evidence="1">
    <location>
        <begin position="1"/>
        <end position="33"/>
    </location>
</feature>
<feature type="chain" id="PRO_5042118504" description="Secreted protein" evidence="1">
    <location>
        <begin position="34"/>
        <end position="84"/>
    </location>
</feature>
<proteinExistence type="predicted"/>
<gene>
    <name evidence="2" type="ORF">L210DRAFT_3539753</name>
</gene>
<accession>A0AAD4BV55</accession>
<evidence type="ECO:0000313" key="3">
    <source>
        <dbReference type="Proteomes" id="UP001194468"/>
    </source>
</evidence>
<comment type="caution">
    <text evidence="2">The sequence shown here is derived from an EMBL/GenBank/DDBJ whole genome shotgun (WGS) entry which is preliminary data.</text>
</comment>
<dbReference type="Proteomes" id="UP001194468">
    <property type="component" value="Unassembled WGS sequence"/>
</dbReference>
<sequence>MSHDPTSHRHRHRHRPALAILSFVHVLFQPSAAHRPPYPSVLRPQLPISPHLLAVGNPSVGAYCNTSSRAEEARVTVTHFQRVF</sequence>
<evidence type="ECO:0000256" key="1">
    <source>
        <dbReference type="SAM" id="SignalP"/>
    </source>
</evidence>